<dbReference type="InterPro" id="IPR001138">
    <property type="entry name" value="Zn2Cys6_DnaBD"/>
</dbReference>
<dbReference type="OrthoDB" id="6730379at2759"/>
<dbReference type="PANTHER" id="PTHR37534:SF49">
    <property type="entry name" value="LYSINE BIOSYNTHESIS REGULATORY PROTEIN LYS14"/>
    <property type="match status" value="1"/>
</dbReference>
<protein>
    <recommendedName>
        <fullName evidence="3">Zn(2)-C6 fungal-type domain-containing protein</fullName>
    </recommendedName>
</protein>
<dbReference type="SUPFAM" id="SSF57701">
    <property type="entry name" value="Zn2/Cys6 DNA-binding domain"/>
    <property type="match status" value="1"/>
</dbReference>
<comment type="caution">
    <text evidence="4">The sequence shown here is derived from an EMBL/GenBank/DDBJ whole genome shotgun (WGS) entry which is preliminary data.</text>
</comment>
<evidence type="ECO:0000313" key="5">
    <source>
        <dbReference type="Proteomes" id="UP000838763"/>
    </source>
</evidence>
<comment type="subcellular location">
    <subcellularLocation>
        <location evidence="1">Nucleus</location>
    </subcellularLocation>
</comment>
<sequence length="380" mass="43397">MGPPRPANGCWTCKKRKIGCDRGLPSCDNCRRSERDCLGYGVRLSWPESLDGRRRKMTPRAMASTLLRPVRHDKNVITSMISTTRGQNGFCTEILPMALNSRSATSESLCYALLSISAFHQFGRDAAFPYKLKALKYLSKCLTVRKEIAWFIYYDVLAEFTQSIKPHWHEEATHSVMQSFEMDTSVIVGSLGCSIELFGIIREINQLRDRYMGRGGGTADQEMTRSRTSLESKLLGLIQRVGPEEDGYAVSARWSRVITTAELYRLAACLYLQRACPTQSDDGRRQHYLVEAFRALHLLQTATSPWPVFVIACEVQSEEQRIVLLNMLDKMESVRNIGNIRVMRGIIEMYWKQMDLRGSRDSQLGWWNMVQSPTPVPWFV</sequence>
<evidence type="ECO:0000256" key="2">
    <source>
        <dbReference type="ARBA" id="ARBA00023242"/>
    </source>
</evidence>
<dbReference type="SMART" id="SM00066">
    <property type="entry name" value="GAL4"/>
    <property type="match status" value="1"/>
</dbReference>
<keyword evidence="2" id="KW-0539">Nucleus</keyword>
<dbReference type="Proteomes" id="UP000838763">
    <property type="component" value="Unassembled WGS sequence"/>
</dbReference>
<organism evidence="4 5">
    <name type="scientific">Parascedosporium putredinis</name>
    <dbReference type="NCBI Taxonomy" id="1442378"/>
    <lineage>
        <taxon>Eukaryota</taxon>
        <taxon>Fungi</taxon>
        <taxon>Dikarya</taxon>
        <taxon>Ascomycota</taxon>
        <taxon>Pezizomycotina</taxon>
        <taxon>Sordariomycetes</taxon>
        <taxon>Hypocreomycetidae</taxon>
        <taxon>Microascales</taxon>
        <taxon>Microascaceae</taxon>
        <taxon>Parascedosporium</taxon>
    </lineage>
</organism>
<dbReference type="InterPro" id="IPR036864">
    <property type="entry name" value="Zn2-C6_fun-type_DNA-bd_sf"/>
</dbReference>
<dbReference type="GO" id="GO:0000981">
    <property type="term" value="F:DNA-binding transcription factor activity, RNA polymerase II-specific"/>
    <property type="evidence" value="ECO:0007669"/>
    <property type="project" value="InterPro"/>
</dbReference>
<dbReference type="CDD" id="cd00067">
    <property type="entry name" value="GAL4"/>
    <property type="match status" value="1"/>
</dbReference>
<evidence type="ECO:0000259" key="3">
    <source>
        <dbReference type="PROSITE" id="PS50048"/>
    </source>
</evidence>
<dbReference type="GO" id="GO:0045944">
    <property type="term" value="P:positive regulation of transcription by RNA polymerase II"/>
    <property type="evidence" value="ECO:0007669"/>
    <property type="project" value="TreeGrafter"/>
</dbReference>
<proteinExistence type="predicted"/>
<dbReference type="PROSITE" id="PS00463">
    <property type="entry name" value="ZN2_CY6_FUNGAL_1"/>
    <property type="match status" value="1"/>
</dbReference>
<dbReference type="Pfam" id="PF11951">
    <property type="entry name" value="Fungal_trans_2"/>
    <property type="match status" value="2"/>
</dbReference>
<evidence type="ECO:0000256" key="1">
    <source>
        <dbReference type="ARBA" id="ARBA00004123"/>
    </source>
</evidence>
<dbReference type="AlphaFoldDB" id="A0A9P1MEE9"/>
<dbReference type="PANTHER" id="PTHR37534">
    <property type="entry name" value="TRANSCRIPTIONAL ACTIVATOR PROTEIN UGA3"/>
    <property type="match status" value="1"/>
</dbReference>
<reference evidence="4" key="1">
    <citation type="submission" date="2022-11" db="EMBL/GenBank/DDBJ databases">
        <authorList>
            <person name="Scott C."/>
            <person name="Bruce N."/>
        </authorList>
    </citation>
    <scope>NUCLEOTIDE SEQUENCE</scope>
</reference>
<dbReference type="InterPro" id="IPR021858">
    <property type="entry name" value="Fun_TF"/>
</dbReference>
<dbReference type="GO" id="GO:0008270">
    <property type="term" value="F:zinc ion binding"/>
    <property type="evidence" value="ECO:0007669"/>
    <property type="project" value="InterPro"/>
</dbReference>
<dbReference type="PROSITE" id="PS50048">
    <property type="entry name" value="ZN2_CY6_FUNGAL_2"/>
    <property type="match status" value="1"/>
</dbReference>
<evidence type="ECO:0000313" key="4">
    <source>
        <dbReference type="EMBL" id="CAI4218861.1"/>
    </source>
</evidence>
<name>A0A9P1MEE9_9PEZI</name>
<feature type="domain" description="Zn(2)-C6 fungal-type" evidence="3">
    <location>
        <begin position="9"/>
        <end position="37"/>
    </location>
</feature>
<keyword evidence="5" id="KW-1185">Reference proteome</keyword>
<dbReference type="Gene3D" id="4.10.240.10">
    <property type="entry name" value="Zn(2)-C6 fungal-type DNA-binding domain"/>
    <property type="match status" value="1"/>
</dbReference>
<gene>
    <name evidence="4" type="ORF">PPNO1_LOCUS8434</name>
</gene>
<accession>A0A9P1MEE9</accession>
<dbReference type="Pfam" id="PF00172">
    <property type="entry name" value="Zn_clus"/>
    <property type="match status" value="1"/>
</dbReference>
<dbReference type="GO" id="GO:0000976">
    <property type="term" value="F:transcription cis-regulatory region binding"/>
    <property type="evidence" value="ECO:0007669"/>
    <property type="project" value="TreeGrafter"/>
</dbReference>
<dbReference type="EMBL" id="CALLCH030000018">
    <property type="protein sequence ID" value="CAI4218861.1"/>
    <property type="molecule type" value="Genomic_DNA"/>
</dbReference>
<dbReference type="GO" id="GO:0005634">
    <property type="term" value="C:nucleus"/>
    <property type="evidence" value="ECO:0007669"/>
    <property type="project" value="UniProtKB-SubCell"/>
</dbReference>